<dbReference type="AlphaFoldDB" id="B4JAP0"/>
<dbReference type="PANTHER" id="PTHR20958">
    <property type="entry name" value="GLYCINE N-ACYLTRANSFERASE-LIKE PROTEIN"/>
    <property type="match status" value="1"/>
</dbReference>
<dbReference type="InterPro" id="IPR053225">
    <property type="entry name" value="Acyl-CoA_N-acyltransferase"/>
</dbReference>
<reference evidence="2 3" key="1">
    <citation type="journal article" date="2007" name="Nature">
        <title>Evolution of genes and genomes on the Drosophila phylogeny.</title>
        <authorList>
            <consortium name="Drosophila 12 Genomes Consortium"/>
            <person name="Clark A.G."/>
            <person name="Eisen M.B."/>
            <person name="Smith D.R."/>
            <person name="Bergman C.M."/>
            <person name="Oliver B."/>
            <person name="Markow T.A."/>
            <person name="Kaufman T.C."/>
            <person name="Kellis M."/>
            <person name="Gelbart W."/>
            <person name="Iyer V.N."/>
            <person name="Pollard D.A."/>
            <person name="Sackton T.B."/>
            <person name="Larracuente A.M."/>
            <person name="Singh N.D."/>
            <person name="Abad J.P."/>
            <person name="Abt D.N."/>
            <person name="Adryan B."/>
            <person name="Aguade M."/>
            <person name="Akashi H."/>
            <person name="Anderson W.W."/>
            <person name="Aquadro C.F."/>
            <person name="Ardell D.H."/>
            <person name="Arguello R."/>
            <person name="Artieri C.G."/>
            <person name="Barbash D.A."/>
            <person name="Barker D."/>
            <person name="Barsanti P."/>
            <person name="Batterham P."/>
            <person name="Batzoglou S."/>
            <person name="Begun D."/>
            <person name="Bhutkar A."/>
            <person name="Blanco E."/>
            <person name="Bosak S.A."/>
            <person name="Bradley R.K."/>
            <person name="Brand A.D."/>
            <person name="Brent M.R."/>
            <person name="Brooks A.N."/>
            <person name="Brown R.H."/>
            <person name="Butlin R.K."/>
            <person name="Caggese C."/>
            <person name="Calvi B.R."/>
            <person name="Bernardo de Carvalho A."/>
            <person name="Caspi A."/>
            <person name="Castrezana S."/>
            <person name="Celniker S.E."/>
            <person name="Chang J.L."/>
            <person name="Chapple C."/>
            <person name="Chatterji S."/>
            <person name="Chinwalla A."/>
            <person name="Civetta A."/>
            <person name="Clifton S.W."/>
            <person name="Comeron J.M."/>
            <person name="Costello J.C."/>
            <person name="Coyne J.A."/>
            <person name="Daub J."/>
            <person name="David R.G."/>
            <person name="Delcher A.L."/>
            <person name="Delehaunty K."/>
            <person name="Do C.B."/>
            <person name="Ebling H."/>
            <person name="Edwards K."/>
            <person name="Eickbush T."/>
            <person name="Evans J.D."/>
            <person name="Filipski A."/>
            <person name="Findeiss S."/>
            <person name="Freyhult E."/>
            <person name="Fulton L."/>
            <person name="Fulton R."/>
            <person name="Garcia A.C."/>
            <person name="Gardiner A."/>
            <person name="Garfield D.A."/>
            <person name="Garvin B.E."/>
            <person name="Gibson G."/>
            <person name="Gilbert D."/>
            <person name="Gnerre S."/>
            <person name="Godfrey J."/>
            <person name="Good R."/>
            <person name="Gotea V."/>
            <person name="Gravely B."/>
            <person name="Greenberg A.J."/>
            <person name="Griffiths-Jones S."/>
            <person name="Gross S."/>
            <person name="Guigo R."/>
            <person name="Gustafson E.A."/>
            <person name="Haerty W."/>
            <person name="Hahn M.W."/>
            <person name="Halligan D.L."/>
            <person name="Halpern A.L."/>
            <person name="Halter G.M."/>
            <person name="Han M.V."/>
            <person name="Heger A."/>
            <person name="Hillier L."/>
            <person name="Hinrichs A.S."/>
            <person name="Holmes I."/>
            <person name="Hoskins R.A."/>
            <person name="Hubisz M.J."/>
            <person name="Hultmark D."/>
            <person name="Huntley M.A."/>
            <person name="Jaffe D.B."/>
            <person name="Jagadeeshan S."/>
            <person name="Jeck W.R."/>
            <person name="Johnson J."/>
            <person name="Jones C.D."/>
            <person name="Jordan W.C."/>
            <person name="Karpen G.H."/>
            <person name="Kataoka E."/>
            <person name="Keightley P.D."/>
            <person name="Kheradpour P."/>
            <person name="Kirkness E.F."/>
            <person name="Koerich L.B."/>
            <person name="Kristiansen K."/>
            <person name="Kudrna D."/>
            <person name="Kulathinal R.J."/>
            <person name="Kumar S."/>
            <person name="Kwok R."/>
            <person name="Lander E."/>
            <person name="Langley C.H."/>
            <person name="Lapoint R."/>
            <person name="Lazzaro B.P."/>
            <person name="Lee S.J."/>
            <person name="Levesque L."/>
            <person name="Li R."/>
            <person name="Lin C.F."/>
            <person name="Lin M.F."/>
            <person name="Lindblad-Toh K."/>
            <person name="Llopart A."/>
            <person name="Long M."/>
            <person name="Low L."/>
            <person name="Lozovsky E."/>
            <person name="Lu J."/>
            <person name="Luo M."/>
            <person name="Machado C.A."/>
            <person name="Makalowski W."/>
            <person name="Marzo M."/>
            <person name="Matsuda M."/>
            <person name="Matzkin L."/>
            <person name="McAllister B."/>
            <person name="McBride C.S."/>
            <person name="McKernan B."/>
            <person name="McKernan K."/>
            <person name="Mendez-Lago M."/>
            <person name="Minx P."/>
            <person name="Mollenhauer M.U."/>
            <person name="Montooth K."/>
            <person name="Mount S.M."/>
            <person name="Mu X."/>
            <person name="Myers E."/>
            <person name="Negre B."/>
            <person name="Newfeld S."/>
            <person name="Nielsen R."/>
            <person name="Noor M.A."/>
            <person name="O'Grady P."/>
            <person name="Pachter L."/>
            <person name="Papaceit M."/>
            <person name="Parisi M.J."/>
            <person name="Parisi M."/>
            <person name="Parts L."/>
            <person name="Pedersen J.S."/>
            <person name="Pesole G."/>
            <person name="Phillippy A.M."/>
            <person name="Ponting C.P."/>
            <person name="Pop M."/>
            <person name="Porcelli D."/>
            <person name="Powell J.R."/>
            <person name="Prohaska S."/>
            <person name="Pruitt K."/>
            <person name="Puig M."/>
            <person name="Quesneville H."/>
            <person name="Ram K.R."/>
            <person name="Rand D."/>
            <person name="Rasmussen M.D."/>
            <person name="Reed L.K."/>
            <person name="Reenan R."/>
            <person name="Reily A."/>
            <person name="Remington K.A."/>
            <person name="Rieger T.T."/>
            <person name="Ritchie M.G."/>
            <person name="Robin C."/>
            <person name="Rogers Y.H."/>
            <person name="Rohde C."/>
            <person name="Rozas J."/>
            <person name="Rubenfield M.J."/>
            <person name="Ruiz A."/>
            <person name="Russo S."/>
            <person name="Salzberg S.L."/>
            <person name="Sanchez-Gracia A."/>
            <person name="Saranga D.J."/>
            <person name="Sato H."/>
            <person name="Schaeffer S.W."/>
            <person name="Schatz M.C."/>
            <person name="Schlenke T."/>
            <person name="Schwartz R."/>
            <person name="Segarra C."/>
            <person name="Singh R.S."/>
            <person name="Sirot L."/>
            <person name="Sirota M."/>
            <person name="Sisneros N.B."/>
            <person name="Smith C.D."/>
            <person name="Smith T.F."/>
            <person name="Spieth J."/>
            <person name="Stage D.E."/>
            <person name="Stark A."/>
            <person name="Stephan W."/>
            <person name="Strausberg R.L."/>
            <person name="Strempel S."/>
            <person name="Sturgill D."/>
            <person name="Sutton G."/>
            <person name="Sutton G.G."/>
            <person name="Tao W."/>
            <person name="Teichmann S."/>
            <person name="Tobari Y.N."/>
            <person name="Tomimura Y."/>
            <person name="Tsolas J.M."/>
            <person name="Valente V.L."/>
            <person name="Venter E."/>
            <person name="Venter J.C."/>
            <person name="Vicario S."/>
            <person name="Vieira F.G."/>
            <person name="Vilella A.J."/>
            <person name="Villasante A."/>
            <person name="Walenz B."/>
            <person name="Wang J."/>
            <person name="Wasserman M."/>
            <person name="Watts T."/>
            <person name="Wilson D."/>
            <person name="Wilson R.K."/>
            <person name="Wing R.A."/>
            <person name="Wolfner M.F."/>
            <person name="Wong A."/>
            <person name="Wong G.K."/>
            <person name="Wu C.I."/>
            <person name="Wu G."/>
            <person name="Yamamoto D."/>
            <person name="Yang H.P."/>
            <person name="Yang S.P."/>
            <person name="Yorke J.A."/>
            <person name="Yoshida K."/>
            <person name="Zdobnov E."/>
            <person name="Zhang P."/>
            <person name="Zhang Y."/>
            <person name="Zimin A.V."/>
            <person name="Baldwin J."/>
            <person name="Abdouelleil A."/>
            <person name="Abdulkadir J."/>
            <person name="Abebe A."/>
            <person name="Abera B."/>
            <person name="Abreu J."/>
            <person name="Acer S.C."/>
            <person name="Aftuck L."/>
            <person name="Alexander A."/>
            <person name="An P."/>
            <person name="Anderson E."/>
            <person name="Anderson S."/>
            <person name="Arachi H."/>
            <person name="Azer M."/>
            <person name="Bachantsang P."/>
            <person name="Barry A."/>
            <person name="Bayul T."/>
            <person name="Berlin A."/>
            <person name="Bessette D."/>
            <person name="Bloom T."/>
            <person name="Blye J."/>
            <person name="Boguslavskiy L."/>
            <person name="Bonnet C."/>
            <person name="Boukhgalter B."/>
            <person name="Bourzgui I."/>
            <person name="Brown A."/>
            <person name="Cahill P."/>
            <person name="Channer S."/>
            <person name="Cheshatsang Y."/>
            <person name="Chuda L."/>
            <person name="Citroen M."/>
            <person name="Collymore A."/>
            <person name="Cooke P."/>
            <person name="Costello M."/>
            <person name="D'Aco K."/>
            <person name="Daza R."/>
            <person name="De Haan G."/>
            <person name="DeGray S."/>
            <person name="DeMaso C."/>
            <person name="Dhargay N."/>
            <person name="Dooley K."/>
            <person name="Dooley E."/>
            <person name="Doricent M."/>
            <person name="Dorje P."/>
            <person name="Dorjee K."/>
            <person name="Dupes A."/>
            <person name="Elong R."/>
            <person name="Falk J."/>
            <person name="Farina A."/>
            <person name="Faro S."/>
            <person name="Ferguson D."/>
            <person name="Fisher S."/>
            <person name="Foley C.D."/>
            <person name="Franke A."/>
            <person name="Friedrich D."/>
            <person name="Gadbois L."/>
            <person name="Gearin G."/>
            <person name="Gearin C.R."/>
            <person name="Giannoukos G."/>
            <person name="Goode T."/>
            <person name="Graham J."/>
            <person name="Grandbois E."/>
            <person name="Grewal S."/>
            <person name="Gyaltsen K."/>
            <person name="Hafez N."/>
            <person name="Hagos B."/>
            <person name="Hall J."/>
            <person name="Henson C."/>
            <person name="Hollinger A."/>
            <person name="Honan T."/>
            <person name="Huard M.D."/>
            <person name="Hughes L."/>
            <person name="Hurhula B."/>
            <person name="Husby M.E."/>
            <person name="Kamat A."/>
            <person name="Kanga B."/>
            <person name="Kashin S."/>
            <person name="Khazanovich D."/>
            <person name="Kisner P."/>
            <person name="Lance K."/>
            <person name="Lara M."/>
            <person name="Lee W."/>
            <person name="Lennon N."/>
            <person name="Letendre F."/>
            <person name="LeVine R."/>
            <person name="Lipovsky A."/>
            <person name="Liu X."/>
            <person name="Liu J."/>
            <person name="Liu S."/>
            <person name="Lokyitsang T."/>
            <person name="Lokyitsang Y."/>
            <person name="Lubonja R."/>
            <person name="Lui A."/>
            <person name="MacDonald P."/>
            <person name="Magnisalis V."/>
            <person name="Maru K."/>
            <person name="Matthews C."/>
            <person name="McCusker W."/>
            <person name="McDonough S."/>
            <person name="Mehta T."/>
            <person name="Meldrim J."/>
            <person name="Meneus L."/>
            <person name="Mihai O."/>
            <person name="Mihalev A."/>
            <person name="Mihova T."/>
            <person name="Mittelman R."/>
            <person name="Mlenga V."/>
            <person name="Montmayeur A."/>
            <person name="Mulrain L."/>
            <person name="Navidi A."/>
            <person name="Naylor J."/>
            <person name="Negash T."/>
            <person name="Nguyen T."/>
            <person name="Nguyen N."/>
            <person name="Nicol R."/>
            <person name="Norbu C."/>
            <person name="Norbu N."/>
            <person name="Novod N."/>
            <person name="O'Neill B."/>
            <person name="Osman S."/>
            <person name="Markiewicz E."/>
            <person name="Oyono O.L."/>
            <person name="Patti C."/>
            <person name="Phunkhang P."/>
            <person name="Pierre F."/>
            <person name="Priest M."/>
            <person name="Raghuraman S."/>
            <person name="Rege F."/>
            <person name="Reyes R."/>
            <person name="Rise C."/>
            <person name="Rogov P."/>
            <person name="Ross K."/>
            <person name="Ryan E."/>
            <person name="Settipalli S."/>
            <person name="Shea T."/>
            <person name="Sherpa N."/>
            <person name="Shi L."/>
            <person name="Shih D."/>
            <person name="Sparrow T."/>
            <person name="Spaulding J."/>
            <person name="Stalker J."/>
            <person name="Stange-Thomann N."/>
            <person name="Stavropoulos S."/>
            <person name="Stone C."/>
            <person name="Strader C."/>
            <person name="Tesfaye S."/>
            <person name="Thomson T."/>
            <person name="Thoulutsang Y."/>
            <person name="Thoulutsang D."/>
            <person name="Topham K."/>
            <person name="Topping I."/>
            <person name="Tsamla T."/>
            <person name="Vassiliev H."/>
            <person name="Vo A."/>
            <person name="Wangchuk T."/>
            <person name="Wangdi T."/>
            <person name="Weiand M."/>
            <person name="Wilkinson J."/>
            <person name="Wilson A."/>
            <person name="Yadav S."/>
            <person name="Young G."/>
            <person name="Yu Q."/>
            <person name="Zembek L."/>
            <person name="Zhong D."/>
            <person name="Zimmer A."/>
            <person name="Zwirko Z."/>
            <person name="Jaffe D.B."/>
            <person name="Alvarez P."/>
            <person name="Brockman W."/>
            <person name="Butler J."/>
            <person name="Chin C."/>
            <person name="Gnerre S."/>
            <person name="Grabherr M."/>
            <person name="Kleber M."/>
            <person name="Mauceli E."/>
            <person name="MacCallum I."/>
        </authorList>
    </citation>
    <scope>NUCLEOTIDE SEQUENCE [LARGE SCALE GENOMIC DNA]</scope>
    <source>
        <strain evidence="3">Tucson 15287-2541.00</strain>
    </source>
</reference>
<sequence length="285" mass="32169">MLNIVAILSIYHSVAEQLLSLQSHSLIEIAPSEWSILRDLYAHKRFESTGYALIDNYIKWKAKEPELDIQCLSLDGDWQSDGTFLMIITNDNQRKTVFFNTLSDDLERLTNALLCLASKSGVYVLHDYGERLVPAVDAYIRNVVNAKMETTQTAWPPVGIELRSVDPKDAATINENWPHGSPDSLKFVKRLIDYNVSVGAYDEQGKLIAWCLRLPIGALGLLQVVETHKRLGLGSLMVRYLSRKISDLGDEVLAPVVTENTASRKLFEKLGFQKIDNVYWTEQLA</sequence>
<dbReference type="Pfam" id="PF08445">
    <property type="entry name" value="FR47"/>
    <property type="match status" value="1"/>
</dbReference>
<dbReference type="EMBL" id="CH916368">
    <property type="protein sequence ID" value="EDW03848.1"/>
    <property type="molecule type" value="Genomic_DNA"/>
</dbReference>
<dbReference type="SMR" id="B4JAP0"/>
<dbReference type="STRING" id="7222.B4JAP0"/>
<dbReference type="OrthoDB" id="9518664at2759"/>
<feature type="domain" description="N-acetyltransferase" evidence="1">
    <location>
        <begin position="160"/>
        <end position="285"/>
    </location>
</feature>
<proteinExistence type="predicted"/>
<evidence type="ECO:0000259" key="1">
    <source>
        <dbReference type="PROSITE" id="PS51186"/>
    </source>
</evidence>
<gene>
    <name evidence="2" type="primary">Dgri\GH11461</name>
    <name evidence="2" type="ORF">Dgri_GH11461</name>
</gene>
<keyword evidence="3" id="KW-1185">Reference proteome</keyword>
<dbReference type="InterPro" id="IPR013653">
    <property type="entry name" value="GCN5-like_dom"/>
</dbReference>
<dbReference type="SUPFAM" id="SSF55729">
    <property type="entry name" value="Acyl-CoA N-acyltransferases (Nat)"/>
    <property type="match status" value="1"/>
</dbReference>
<dbReference type="InterPro" id="IPR016181">
    <property type="entry name" value="Acyl_CoA_acyltransferase"/>
</dbReference>
<protein>
    <submittedName>
        <fullName evidence="2">GH11461</fullName>
    </submittedName>
</protein>
<name>B4JAP0_DROGR</name>
<dbReference type="eggNOG" id="ENOG502RFRQ">
    <property type="taxonomic scope" value="Eukaryota"/>
</dbReference>
<evidence type="ECO:0000313" key="3">
    <source>
        <dbReference type="Proteomes" id="UP000001070"/>
    </source>
</evidence>
<dbReference type="InterPro" id="IPR000182">
    <property type="entry name" value="GNAT_dom"/>
</dbReference>
<dbReference type="GO" id="GO:0016747">
    <property type="term" value="F:acyltransferase activity, transferring groups other than amino-acyl groups"/>
    <property type="evidence" value="ECO:0007669"/>
    <property type="project" value="InterPro"/>
</dbReference>
<dbReference type="Proteomes" id="UP000001070">
    <property type="component" value="Unassembled WGS sequence"/>
</dbReference>
<organism evidence="3">
    <name type="scientific">Drosophila grimshawi</name>
    <name type="common">Hawaiian fruit fly</name>
    <name type="synonym">Idiomyia grimshawi</name>
    <dbReference type="NCBI Taxonomy" id="7222"/>
    <lineage>
        <taxon>Eukaryota</taxon>
        <taxon>Metazoa</taxon>
        <taxon>Ecdysozoa</taxon>
        <taxon>Arthropoda</taxon>
        <taxon>Hexapoda</taxon>
        <taxon>Insecta</taxon>
        <taxon>Pterygota</taxon>
        <taxon>Neoptera</taxon>
        <taxon>Endopterygota</taxon>
        <taxon>Diptera</taxon>
        <taxon>Brachycera</taxon>
        <taxon>Muscomorpha</taxon>
        <taxon>Ephydroidea</taxon>
        <taxon>Drosophilidae</taxon>
        <taxon>Drosophila</taxon>
        <taxon>Hawaiian Drosophila</taxon>
    </lineage>
</organism>
<dbReference type="PANTHER" id="PTHR20958:SF10">
    <property type="entry name" value="GH05617P-RELATED"/>
    <property type="match status" value="1"/>
</dbReference>
<dbReference type="PROSITE" id="PS51186">
    <property type="entry name" value="GNAT"/>
    <property type="match status" value="1"/>
</dbReference>
<dbReference type="HOGENOM" id="CLU_058697_0_1_1"/>
<dbReference type="PhylomeDB" id="B4JAP0"/>
<evidence type="ECO:0000313" key="2">
    <source>
        <dbReference type="EMBL" id="EDW03848.1"/>
    </source>
</evidence>
<dbReference type="InParanoid" id="B4JAP0"/>
<accession>B4JAP0</accession>
<dbReference type="Gene3D" id="3.40.630.30">
    <property type="match status" value="2"/>
</dbReference>
<dbReference type="OMA" id="RQDWPKN"/>